<dbReference type="InterPro" id="IPR001845">
    <property type="entry name" value="HTH_ArsR_DNA-bd_dom"/>
</dbReference>
<dbReference type="Pfam" id="PF12840">
    <property type="entry name" value="HTH_20"/>
    <property type="match status" value="1"/>
</dbReference>
<accession>A0ABD7YYI2</accession>
<dbReference type="PRINTS" id="PR00778">
    <property type="entry name" value="HTHARSR"/>
</dbReference>
<geneLocation type="plasmid" evidence="5 6">
    <name>unnamed1</name>
</geneLocation>
<organism evidence="5 6">
    <name type="scientific">Ligilactobacillus salivarius</name>
    <dbReference type="NCBI Taxonomy" id="1624"/>
    <lineage>
        <taxon>Bacteria</taxon>
        <taxon>Bacillati</taxon>
        <taxon>Bacillota</taxon>
        <taxon>Bacilli</taxon>
        <taxon>Lactobacillales</taxon>
        <taxon>Lactobacillaceae</taxon>
        <taxon>Ligilactobacillus</taxon>
    </lineage>
</organism>
<dbReference type="Proteomes" id="UP001224533">
    <property type="component" value="Plasmid unnamed1"/>
</dbReference>
<dbReference type="PANTHER" id="PTHR33154:SF25">
    <property type="entry name" value="LMO0101 PROTEIN"/>
    <property type="match status" value="1"/>
</dbReference>
<protein>
    <submittedName>
        <fullName evidence="5">Metalloregulator ArsR/SmtB family transcription factor</fullName>
    </submittedName>
</protein>
<reference evidence="5 6" key="1">
    <citation type="submission" date="2022-12" db="EMBL/GenBank/DDBJ databases">
        <title>Assessment of beneficial effects and identification of host adaptation-associated genes of Ligilactobacillus salivarius isolated from Meles meles.</title>
        <authorList>
            <person name="Wang Y."/>
        </authorList>
    </citation>
    <scope>NUCLEOTIDE SEQUENCE [LARGE SCALE GENOMIC DNA]</scope>
    <source>
        <strain evidence="5 6">S35</strain>
        <plasmid evidence="5 6">unnamed1</plasmid>
    </source>
</reference>
<evidence type="ECO:0000256" key="1">
    <source>
        <dbReference type="ARBA" id="ARBA00023015"/>
    </source>
</evidence>
<dbReference type="EMBL" id="CP114510">
    <property type="protein sequence ID" value="WHS18595.1"/>
    <property type="molecule type" value="Genomic_DNA"/>
</dbReference>
<gene>
    <name evidence="5" type="ORF">O2U02_10150</name>
</gene>
<evidence type="ECO:0000256" key="3">
    <source>
        <dbReference type="ARBA" id="ARBA00023163"/>
    </source>
</evidence>
<evidence type="ECO:0000256" key="2">
    <source>
        <dbReference type="ARBA" id="ARBA00023125"/>
    </source>
</evidence>
<name>A0ABD7YYI2_9LACO</name>
<dbReference type="InterPro" id="IPR011991">
    <property type="entry name" value="ArsR-like_HTH"/>
</dbReference>
<dbReference type="InterPro" id="IPR036390">
    <property type="entry name" value="WH_DNA-bd_sf"/>
</dbReference>
<dbReference type="NCBIfam" id="NF033788">
    <property type="entry name" value="HTH_metalloreg"/>
    <property type="match status" value="1"/>
</dbReference>
<sequence>MTIELLQKDQERAKIFKALSEVKRIEIIRYLYQSKSVHSCGDIETSLNMSKSNRSYHLKILQEVNLINVERQGQFKIISINEQPFHEFLPGFLESL</sequence>
<keyword evidence="1" id="KW-0805">Transcription regulation</keyword>
<dbReference type="InterPro" id="IPR036388">
    <property type="entry name" value="WH-like_DNA-bd_sf"/>
</dbReference>
<dbReference type="GO" id="GO:0003677">
    <property type="term" value="F:DNA binding"/>
    <property type="evidence" value="ECO:0007669"/>
    <property type="project" value="UniProtKB-KW"/>
</dbReference>
<dbReference type="CDD" id="cd00090">
    <property type="entry name" value="HTH_ARSR"/>
    <property type="match status" value="1"/>
</dbReference>
<keyword evidence="3" id="KW-0804">Transcription</keyword>
<evidence type="ECO:0000313" key="6">
    <source>
        <dbReference type="Proteomes" id="UP001224533"/>
    </source>
</evidence>
<feature type="domain" description="HTH arsR-type" evidence="4">
    <location>
        <begin position="6"/>
        <end position="96"/>
    </location>
</feature>
<dbReference type="RefSeq" id="WP_283474857.1">
    <property type="nucleotide sequence ID" value="NZ_CP114502.1"/>
</dbReference>
<evidence type="ECO:0000259" key="4">
    <source>
        <dbReference type="PROSITE" id="PS50987"/>
    </source>
</evidence>
<proteinExistence type="predicted"/>
<keyword evidence="5" id="KW-0614">Plasmid</keyword>
<dbReference type="Gene3D" id="1.10.10.10">
    <property type="entry name" value="Winged helix-like DNA-binding domain superfamily/Winged helix DNA-binding domain"/>
    <property type="match status" value="1"/>
</dbReference>
<dbReference type="PROSITE" id="PS50987">
    <property type="entry name" value="HTH_ARSR_2"/>
    <property type="match status" value="1"/>
</dbReference>
<keyword evidence="2" id="KW-0238">DNA-binding</keyword>
<dbReference type="SUPFAM" id="SSF46785">
    <property type="entry name" value="Winged helix' DNA-binding domain"/>
    <property type="match status" value="1"/>
</dbReference>
<dbReference type="AlphaFoldDB" id="A0ABD7YYI2"/>
<dbReference type="SMART" id="SM00418">
    <property type="entry name" value="HTH_ARSR"/>
    <property type="match status" value="1"/>
</dbReference>
<dbReference type="InterPro" id="IPR051081">
    <property type="entry name" value="HTH_MetalResp_TranReg"/>
</dbReference>
<dbReference type="PANTHER" id="PTHR33154">
    <property type="entry name" value="TRANSCRIPTIONAL REGULATOR, ARSR FAMILY"/>
    <property type="match status" value="1"/>
</dbReference>
<evidence type="ECO:0000313" key="5">
    <source>
        <dbReference type="EMBL" id="WHS18595.1"/>
    </source>
</evidence>